<dbReference type="GO" id="GO:0005737">
    <property type="term" value="C:cytoplasm"/>
    <property type="evidence" value="ECO:0007669"/>
    <property type="project" value="UniProtKB-ARBA"/>
</dbReference>
<dbReference type="AlphaFoldDB" id="S8DX12"/>
<feature type="compositionally biased region" description="Basic and acidic residues" evidence="4">
    <location>
        <begin position="22"/>
        <end position="34"/>
    </location>
</feature>
<dbReference type="SUPFAM" id="SSF54364">
    <property type="entry name" value="Translation initiation factor IF3, N-terminal domain"/>
    <property type="match status" value="1"/>
</dbReference>
<dbReference type="GO" id="GO:0032790">
    <property type="term" value="P:ribosome disassembly"/>
    <property type="evidence" value="ECO:0007669"/>
    <property type="project" value="TreeGrafter"/>
</dbReference>
<proteinExistence type="inferred from homology"/>
<dbReference type="InterPro" id="IPR019815">
    <property type="entry name" value="Translation_initiation_fac_3_C"/>
</dbReference>
<dbReference type="InterPro" id="IPR001288">
    <property type="entry name" value="Translation_initiation_fac_3"/>
</dbReference>
<evidence type="ECO:0000256" key="2">
    <source>
        <dbReference type="ARBA" id="ARBA00022540"/>
    </source>
</evidence>
<dbReference type="OrthoDB" id="21573at2759"/>
<dbReference type="SUPFAM" id="SSF55200">
    <property type="entry name" value="Translation initiation factor IF3, C-terminal domain"/>
    <property type="match status" value="1"/>
</dbReference>
<gene>
    <name evidence="7" type="ORF">M569_06984</name>
</gene>
<dbReference type="PANTHER" id="PTHR10938">
    <property type="entry name" value="TRANSLATION INITIATION FACTOR IF-3"/>
    <property type="match status" value="1"/>
</dbReference>
<accession>S8DX12</accession>
<evidence type="ECO:0000313" key="7">
    <source>
        <dbReference type="EMBL" id="EPS67793.1"/>
    </source>
</evidence>
<evidence type="ECO:0000259" key="6">
    <source>
        <dbReference type="Pfam" id="PF05198"/>
    </source>
</evidence>
<evidence type="ECO:0000313" key="8">
    <source>
        <dbReference type="Proteomes" id="UP000015453"/>
    </source>
</evidence>
<name>S8DX12_9LAMI</name>
<dbReference type="Gene3D" id="3.30.110.10">
    <property type="entry name" value="Translation initiation factor 3 (IF-3), C-terminal domain"/>
    <property type="match status" value="1"/>
</dbReference>
<evidence type="ECO:0008006" key="9">
    <source>
        <dbReference type="Google" id="ProtNLM"/>
    </source>
</evidence>
<feature type="non-terminal residue" evidence="7">
    <location>
        <position position="199"/>
    </location>
</feature>
<dbReference type="GO" id="GO:0003743">
    <property type="term" value="F:translation initiation factor activity"/>
    <property type="evidence" value="ECO:0007669"/>
    <property type="project" value="UniProtKB-KW"/>
</dbReference>
<evidence type="ECO:0000256" key="1">
    <source>
        <dbReference type="ARBA" id="ARBA00005439"/>
    </source>
</evidence>
<dbReference type="NCBIfam" id="TIGR00168">
    <property type="entry name" value="infC"/>
    <property type="match status" value="1"/>
</dbReference>
<organism evidence="7 8">
    <name type="scientific">Genlisea aurea</name>
    <dbReference type="NCBI Taxonomy" id="192259"/>
    <lineage>
        <taxon>Eukaryota</taxon>
        <taxon>Viridiplantae</taxon>
        <taxon>Streptophyta</taxon>
        <taxon>Embryophyta</taxon>
        <taxon>Tracheophyta</taxon>
        <taxon>Spermatophyta</taxon>
        <taxon>Magnoliopsida</taxon>
        <taxon>eudicotyledons</taxon>
        <taxon>Gunneridae</taxon>
        <taxon>Pentapetalae</taxon>
        <taxon>asterids</taxon>
        <taxon>lamiids</taxon>
        <taxon>Lamiales</taxon>
        <taxon>Lentibulariaceae</taxon>
        <taxon>Genlisea</taxon>
    </lineage>
</organism>
<dbReference type="GO" id="GO:0043022">
    <property type="term" value="F:ribosome binding"/>
    <property type="evidence" value="ECO:0007669"/>
    <property type="project" value="TreeGrafter"/>
</dbReference>
<comment type="similarity">
    <text evidence="1">Belongs to the IF-3 family.</text>
</comment>
<evidence type="ECO:0000256" key="4">
    <source>
        <dbReference type="SAM" id="MobiDB-lite"/>
    </source>
</evidence>
<dbReference type="Pfam" id="PF00707">
    <property type="entry name" value="IF3_C"/>
    <property type="match status" value="1"/>
</dbReference>
<dbReference type="InterPro" id="IPR036787">
    <property type="entry name" value="T_IF-3_N_sf"/>
</dbReference>
<keyword evidence="8" id="KW-1185">Reference proteome</keyword>
<dbReference type="Pfam" id="PF05198">
    <property type="entry name" value="IF3_N"/>
    <property type="match status" value="1"/>
</dbReference>
<feature type="non-terminal residue" evidence="7">
    <location>
        <position position="1"/>
    </location>
</feature>
<feature type="domain" description="Translation initiation factor 3 N-terminal" evidence="6">
    <location>
        <begin position="34"/>
        <end position="100"/>
    </location>
</feature>
<keyword evidence="3" id="KW-0648">Protein biosynthesis</keyword>
<evidence type="ECO:0000259" key="5">
    <source>
        <dbReference type="Pfam" id="PF00707"/>
    </source>
</evidence>
<dbReference type="Proteomes" id="UP000015453">
    <property type="component" value="Unassembled WGS sequence"/>
</dbReference>
<dbReference type="Gene3D" id="3.10.20.80">
    <property type="entry name" value="Translation initiation factor 3 (IF-3), N-terminal domain"/>
    <property type="match status" value="1"/>
</dbReference>
<feature type="region of interest" description="Disordered" evidence="4">
    <location>
        <begin position="17"/>
        <end position="38"/>
    </location>
</feature>
<dbReference type="InterPro" id="IPR036788">
    <property type="entry name" value="T_IF-3_C_sf"/>
</dbReference>
<sequence>HSVQLDACHIVRHYAAPVQGNQKKEDKDSGEPKLNEQITAPSVRLVTAEGHFLVSRYEAMARAKSLNLDLVMVDAQATPPVCKIFDFNKEKYLQQMKEKERSKMKSALKKGPPKEIRFTGKITQKDLQVKADMVRRLMESGHRVKCTAIEPTESLDSETMLARFSNLIDDAAHVESGPCVEKKQAYIVVRHVKFGTPKK</sequence>
<keyword evidence="2" id="KW-0396">Initiation factor</keyword>
<protein>
    <recommendedName>
        <fullName evidence="9">Translation initiation factor 3 N-terminal domain-containing protein</fullName>
    </recommendedName>
</protein>
<comment type="caution">
    <text evidence="7">The sequence shown here is derived from an EMBL/GenBank/DDBJ whole genome shotgun (WGS) entry which is preliminary data.</text>
</comment>
<evidence type="ECO:0000256" key="3">
    <source>
        <dbReference type="ARBA" id="ARBA00022917"/>
    </source>
</evidence>
<dbReference type="InterPro" id="IPR019814">
    <property type="entry name" value="Translation_initiation_fac_3_N"/>
</dbReference>
<dbReference type="PANTHER" id="PTHR10938:SF4">
    <property type="entry name" value="TRANSLATION INITIATION FACTOR IF3-1, MITOCHONDRIAL"/>
    <property type="match status" value="1"/>
</dbReference>
<dbReference type="EMBL" id="AUSU01002923">
    <property type="protein sequence ID" value="EPS67793.1"/>
    <property type="molecule type" value="Genomic_DNA"/>
</dbReference>
<reference evidence="7 8" key="1">
    <citation type="journal article" date="2013" name="BMC Genomics">
        <title>The miniature genome of a carnivorous plant Genlisea aurea contains a low number of genes and short non-coding sequences.</title>
        <authorList>
            <person name="Leushkin E.V."/>
            <person name="Sutormin R.A."/>
            <person name="Nabieva E.R."/>
            <person name="Penin A.A."/>
            <person name="Kondrashov A.S."/>
            <person name="Logacheva M.D."/>
        </authorList>
    </citation>
    <scope>NUCLEOTIDE SEQUENCE [LARGE SCALE GENOMIC DNA]</scope>
</reference>
<feature type="domain" description="Translation initiation factor 3 C-terminal" evidence="5">
    <location>
        <begin position="114"/>
        <end position="189"/>
    </location>
</feature>